<dbReference type="GO" id="GO:0006304">
    <property type="term" value="P:DNA modification"/>
    <property type="evidence" value="ECO:0007669"/>
    <property type="project" value="InterPro"/>
</dbReference>
<evidence type="ECO:0000256" key="2">
    <source>
        <dbReference type="ARBA" id="ARBA00011900"/>
    </source>
</evidence>
<sequence>MPRDALVSKRQSRNQERAEFYKHVRNIASHVISDALNCGTVAETLVVSWSRRIFADFSPGELQNAHQVATNIHILSFLAWLETKEMLDSAYWISSAYSIWMGKKYRKSYAMFFTPPSLTKRMLDDLETAGISFAENSFFDPACGGAAFLAPVAQRMKNSLYARGKTSLEILKHIELNLFGTDLDPILCRISQFFLRMVLANEILSENYEPIFHISSANSLTSVSPMFAKIDVVVCNPPYRKLTTDEIHLYQNEFSSVMQHQPNLYGLFIALCLELVKESGIVSLITPMSYLSGKSFSKLRHFLLSRSQILRIGVVSERSGVFIDVEQETALTLLKRSLKGQIEASNVEISVIHENGENHTIGRSILPGDGLTWPIPRRAEDVAILADAFASPFRIRDYGYIARVGSFVWNRDKRSTFFTLQQAINALAKKAIPLLWSSDIEQGGTVQFLNCTKHNDEPAFVDMSDPNHRSIVRNPAVLLQRVTSNDQSRRLVTACVPNDITAQFGGFIGENHVVILEATSPTPIVSTETLTQLFSSALIDRNFRCISGATNVSIFELNQLPLPSPIYLTRFLKEGMEMETAINTAFRLSSSLTDVGNLTVER</sequence>
<dbReference type="InterPro" id="IPR050953">
    <property type="entry name" value="N4_N6_ade-DNA_methylase"/>
</dbReference>
<dbReference type="AlphaFoldDB" id="A0A127P4Y5"/>
<dbReference type="SUPFAM" id="SSF53335">
    <property type="entry name" value="S-adenosyl-L-methionine-dependent methyltransferases"/>
    <property type="match status" value="1"/>
</dbReference>
<dbReference type="EC" id="2.1.1.72" evidence="2"/>
<dbReference type="PROSITE" id="PS00092">
    <property type="entry name" value="N6_MTASE"/>
    <property type="match status" value="1"/>
</dbReference>
<dbReference type="EMBL" id="CP013232">
    <property type="protein sequence ID" value="AMO92738.1"/>
    <property type="molecule type" value="Genomic_DNA"/>
</dbReference>
<feature type="domain" description="Type II methyltransferase M.TaqI-like" evidence="7">
    <location>
        <begin position="177"/>
        <end position="314"/>
    </location>
</feature>
<keyword evidence="5" id="KW-0949">S-adenosyl-L-methionine</keyword>
<dbReference type="GO" id="GO:0032259">
    <property type="term" value="P:methylation"/>
    <property type="evidence" value="ECO:0007669"/>
    <property type="project" value="UniProtKB-KW"/>
</dbReference>
<evidence type="ECO:0000256" key="1">
    <source>
        <dbReference type="ARBA" id="ARBA00006594"/>
    </source>
</evidence>
<evidence type="ECO:0000313" key="9">
    <source>
        <dbReference type="Proteomes" id="UP000072421"/>
    </source>
</evidence>
<comment type="similarity">
    <text evidence="1">Belongs to the N(4)/N(6)-methyltransferase family.</text>
</comment>
<evidence type="ECO:0000256" key="5">
    <source>
        <dbReference type="ARBA" id="ARBA00022691"/>
    </source>
</evidence>
<dbReference type="GO" id="GO:0009007">
    <property type="term" value="F:site-specific DNA-methyltransferase (adenine-specific) activity"/>
    <property type="evidence" value="ECO:0007669"/>
    <property type="project" value="UniProtKB-EC"/>
</dbReference>
<dbReference type="PANTHER" id="PTHR33841:SF5">
    <property type="entry name" value="DNA METHYLASE (MODIFICATION METHYLASE) (METHYLTRANSFERASE)-RELATED"/>
    <property type="match status" value="1"/>
</dbReference>
<name>A0A127P4Y5_9BURK</name>
<keyword evidence="3 8" id="KW-0489">Methyltransferase</keyword>
<dbReference type="InterPro" id="IPR029063">
    <property type="entry name" value="SAM-dependent_MTases_sf"/>
</dbReference>
<dbReference type="InterPro" id="IPR011639">
    <property type="entry name" value="MethylTrfase_TaqI-like_dom"/>
</dbReference>
<organism evidence="8">
    <name type="scientific">Collimonas fungivorans</name>
    <dbReference type="NCBI Taxonomy" id="158899"/>
    <lineage>
        <taxon>Bacteria</taxon>
        <taxon>Pseudomonadati</taxon>
        <taxon>Pseudomonadota</taxon>
        <taxon>Betaproteobacteria</taxon>
        <taxon>Burkholderiales</taxon>
        <taxon>Oxalobacteraceae</taxon>
        <taxon>Collimonas</taxon>
    </lineage>
</organism>
<dbReference type="PRINTS" id="PR00507">
    <property type="entry name" value="N12N6MTFRASE"/>
</dbReference>
<gene>
    <name evidence="8" type="ORF">CFter6_0007</name>
</gene>
<protein>
    <recommendedName>
        <fullName evidence="2">site-specific DNA-methyltransferase (adenine-specific)</fullName>
        <ecNumber evidence="2">2.1.1.72</ecNumber>
    </recommendedName>
</protein>
<dbReference type="PANTHER" id="PTHR33841">
    <property type="entry name" value="DNA METHYLTRANSFERASE YEEA-RELATED"/>
    <property type="match status" value="1"/>
</dbReference>
<keyword evidence="4" id="KW-0808">Transferase</keyword>
<evidence type="ECO:0000259" key="7">
    <source>
        <dbReference type="Pfam" id="PF07669"/>
    </source>
</evidence>
<dbReference type="GO" id="GO:0003676">
    <property type="term" value="F:nucleic acid binding"/>
    <property type="evidence" value="ECO:0007669"/>
    <property type="project" value="InterPro"/>
</dbReference>
<evidence type="ECO:0000313" key="8">
    <source>
        <dbReference type="EMBL" id="AMO92738.1"/>
    </source>
</evidence>
<evidence type="ECO:0000256" key="3">
    <source>
        <dbReference type="ARBA" id="ARBA00022603"/>
    </source>
</evidence>
<dbReference type="PATRIC" id="fig|158899.10.peg.8"/>
<evidence type="ECO:0000256" key="4">
    <source>
        <dbReference type="ARBA" id="ARBA00022679"/>
    </source>
</evidence>
<accession>A0A127P4Y5</accession>
<evidence type="ECO:0000256" key="6">
    <source>
        <dbReference type="ARBA" id="ARBA00047942"/>
    </source>
</evidence>
<dbReference type="REBASE" id="140052">
    <property type="entry name" value="M.Cfu6ORF7P"/>
</dbReference>
<comment type="catalytic activity">
    <reaction evidence="6">
        <text>a 2'-deoxyadenosine in DNA + S-adenosyl-L-methionine = an N(6)-methyl-2'-deoxyadenosine in DNA + S-adenosyl-L-homocysteine + H(+)</text>
        <dbReference type="Rhea" id="RHEA:15197"/>
        <dbReference type="Rhea" id="RHEA-COMP:12418"/>
        <dbReference type="Rhea" id="RHEA-COMP:12419"/>
        <dbReference type="ChEBI" id="CHEBI:15378"/>
        <dbReference type="ChEBI" id="CHEBI:57856"/>
        <dbReference type="ChEBI" id="CHEBI:59789"/>
        <dbReference type="ChEBI" id="CHEBI:90615"/>
        <dbReference type="ChEBI" id="CHEBI:90616"/>
        <dbReference type="EC" id="2.1.1.72"/>
    </reaction>
</comment>
<dbReference type="Proteomes" id="UP000072421">
    <property type="component" value="Chromosome"/>
</dbReference>
<dbReference type="Gene3D" id="3.40.50.150">
    <property type="entry name" value="Vaccinia Virus protein VP39"/>
    <property type="match status" value="1"/>
</dbReference>
<reference evidence="8 9" key="1">
    <citation type="submission" date="2015-11" db="EMBL/GenBank/DDBJ databases">
        <title>Exploring the genomic traits of fungus-feeding bacterial genus Collimonas.</title>
        <authorList>
            <person name="Song C."/>
            <person name="Schmidt R."/>
            <person name="de Jager V."/>
            <person name="Krzyzanowska D."/>
            <person name="Jongedijk E."/>
            <person name="Cankar K."/>
            <person name="Beekwilder J."/>
            <person name="van Veen A."/>
            <person name="de Boer W."/>
            <person name="van Veen J.A."/>
            <person name="Garbeva P."/>
        </authorList>
    </citation>
    <scope>NUCLEOTIDE SEQUENCE [LARGE SCALE GENOMIC DNA]</scope>
    <source>
        <strain evidence="8 9">Ter6</strain>
    </source>
</reference>
<dbReference type="InterPro" id="IPR002052">
    <property type="entry name" value="DNA_methylase_N6_adenine_CS"/>
</dbReference>
<proteinExistence type="inferred from homology"/>
<dbReference type="Pfam" id="PF07669">
    <property type="entry name" value="Eco57I"/>
    <property type="match status" value="1"/>
</dbReference>